<dbReference type="SUPFAM" id="SSF53795">
    <property type="entry name" value="PEP carboxykinase-like"/>
    <property type="match status" value="1"/>
</dbReference>
<dbReference type="RefSeq" id="WP_407048603.1">
    <property type="nucleotide sequence ID" value="NZ_CP158568.1"/>
</dbReference>
<evidence type="ECO:0000259" key="1">
    <source>
        <dbReference type="Pfam" id="PF07475"/>
    </source>
</evidence>
<dbReference type="Pfam" id="PF07475">
    <property type="entry name" value="Hpr_kinase_C"/>
    <property type="match status" value="1"/>
</dbReference>
<evidence type="ECO:0000313" key="2">
    <source>
        <dbReference type="EMBL" id="XBY43502.1"/>
    </source>
</evidence>
<accession>A0AAU7X708</accession>
<keyword evidence="2" id="KW-0808">Transferase</keyword>
<proteinExistence type="predicted"/>
<sequence>MSAAPPGSDTGSGPAPAAVHASVVLVGADGVLIRGASGAGKSRLALDLIGRATQAGLFATLVADDRVRLRASGDRLVAEVPETIAGLVERRGYGILRLPHEAAAVIRLVIDLVAGDVERMPAPSDLTAALCGVSVPKLTLPERDPGNADIVMHLLANRNSSIT</sequence>
<feature type="domain" description="HPr kinase/phosphorylase C-terminal" evidence="1">
    <location>
        <begin position="18"/>
        <end position="152"/>
    </location>
</feature>
<gene>
    <name evidence="2" type="ORF">ABS361_15600</name>
</gene>
<dbReference type="Gene3D" id="3.40.50.300">
    <property type="entry name" value="P-loop containing nucleotide triphosphate hydrolases"/>
    <property type="match status" value="1"/>
</dbReference>
<dbReference type="KEGG" id="mflg:ABS361_15600"/>
<organism evidence="2">
    <name type="scientific">Methyloraptor flagellatus</name>
    <dbReference type="NCBI Taxonomy" id="3162530"/>
    <lineage>
        <taxon>Bacteria</taxon>
        <taxon>Pseudomonadati</taxon>
        <taxon>Pseudomonadota</taxon>
        <taxon>Alphaproteobacteria</taxon>
        <taxon>Hyphomicrobiales</taxon>
        <taxon>Ancalomicrobiaceae</taxon>
        <taxon>Methyloraptor</taxon>
    </lineage>
</organism>
<dbReference type="InterPro" id="IPR027417">
    <property type="entry name" value="P-loop_NTPase"/>
</dbReference>
<dbReference type="GO" id="GO:0006109">
    <property type="term" value="P:regulation of carbohydrate metabolic process"/>
    <property type="evidence" value="ECO:0007669"/>
    <property type="project" value="InterPro"/>
</dbReference>
<name>A0AAU7X708_9HYPH</name>
<protein>
    <submittedName>
        <fullName evidence="2">HPr kinase/phosphatase C-terminal domain-containing protein</fullName>
    </submittedName>
</protein>
<dbReference type="GO" id="GO:0005524">
    <property type="term" value="F:ATP binding"/>
    <property type="evidence" value="ECO:0007669"/>
    <property type="project" value="InterPro"/>
</dbReference>
<dbReference type="InterPro" id="IPR011104">
    <property type="entry name" value="Hpr_kin/Pase_C"/>
</dbReference>
<keyword evidence="2" id="KW-0418">Kinase</keyword>
<dbReference type="CDD" id="cd01918">
    <property type="entry name" value="HprK_C"/>
    <property type="match status" value="1"/>
</dbReference>
<dbReference type="AlphaFoldDB" id="A0AAU7X708"/>
<dbReference type="GO" id="GO:0000155">
    <property type="term" value="F:phosphorelay sensor kinase activity"/>
    <property type="evidence" value="ECO:0007669"/>
    <property type="project" value="InterPro"/>
</dbReference>
<reference evidence="2" key="1">
    <citation type="submission" date="2024-06" db="EMBL/GenBank/DDBJ databases">
        <title>Methylostella associata gen. nov., sp. nov., a novel Ancalomicrobiaceae-affiliated facultatively methylotrophic bacteria that feed on methanotrophs of the genus Methylococcus.</title>
        <authorList>
            <person name="Saltykova V."/>
            <person name="Danilova O.V."/>
            <person name="Oshkin I.Y."/>
            <person name="Belova S.E."/>
            <person name="Pimenov N.V."/>
            <person name="Dedysh S.N."/>
        </authorList>
    </citation>
    <scope>NUCLEOTIDE SEQUENCE</scope>
    <source>
        <strain evidence="2">S20</strain>
    </source>
</reference>
<dbReference type="EMBL" id="CP158568">
    <property type="protein sequence ID" value="XBY43502.1"/>
    <property type="molecule type" value="Genomic_DNA"/>
</dbReference>